<evidence type="ECO:0000256" key="3">
    <source>
        <dbReference type="ARBA" id="ARBA00023002"/>
    </source>
</evidence>
<keyword evidence="2" id="KW-0521">NADP</keyword>
<accession>A0A9P8W306</accession>
<organism evidence="4 5">
    <name type="scientific">Thelonectria olida</name>
    <dbReference type="NCBI Taxonomy" id="1576542"/>
    <lineage>
        <taxon>Eukaryota</taxon>
        <taxon>Fungi</taxon>
        <taxon>Dikarya</taxon>
        <taxon>Ascomycota</taxon>
        <taxon>Pezizomycotina</taxon>
        <taxon>Sordariomycetes</taxon>
        <taxon>Hypocreomycetidae</taxon>
        <taxon>Hypocreales</taxon>
        <taxon>Nectriaceae</taxon>
        <taxon>Thelonectria</taxon>
    </lineage>
</organism>
<name>A0A9P8W306_9HYPO</name>
<dbReference type="GO" id="GO:0016491">
    <property type="term" value="F:oxidoreductase activity"/>
    <property type="evidence" value="ECO:0007669"/>
    <property type="project" value="UniProtKB-KW"/>
</dbReference>
<evidence type="ECO:0000313" key="4">
    <source>
        <dbReference type="EMBL" id="KAH6888443.1"/>
    </source>
</evidence>
<sequence>MPSYLITGASRGLGLGFTTELLKDKKNIVVATARSTAGSPGLQELKAKDENGRLVLIDLDVSKPESIRAAAEKTAQALPNGLDNLISNAGVSYNALKPFEELDVEEFTSELNFTVTAPLLVVREFLPLIRKSEAKRVLVVSSALGSLQNAAYLPNLANGYSVARAALNMLARKWSPILKNDQVTMAIIHPGWVSVTEIGDGITEWIKKYNPDLENLTIEQAAANCMKVLNGLTLEDSGAFINYDGTKVPF</sequence>
<dbReference type="EMBL" id="JAGPYM010000012">
    <property type="protein sequence ID" value="KAH6888443.1"/>
    <property type="molecule type" value="Genomic_DNA"/>
</dbReference>
<comment type="similarity">
    <text evidence="1">Belongs to the short-chain dehydrogenases/reductases (SDR) family.</text>
</comment>
<evidence type="ECO:0000313" key="5">
    <source>
        <dbReference type="Proteomes" id="UP000777438"/>
    </source>
</evidence>
<dbReference type="PANTHER" id="PTHR43544:SF7">
    <property type="entry name" value="NADB-LER2"/>
    <property type="match status" value="1"/>
</dbReference>
<dbReference type="Proteomes" id="UP000777438">
    <property type="component" value="Unassembled WGS sequence"/>
</dbReference>
<dbReference type="PANTHER" id="PTHR43544">
    <property type="entry name" value="SHORT-CHAIN DEHYDROGENASE/REDUCTASE"/>
    <property type="match status" value="1"/>
</dbReference>
<keyword evidence="5" id="KW-1185">Reference proteome</keyword>
<evidence type="ECO:0000256" key="2">
    <source>
        <dbReference type="ARBA" id="ARBA00022857"/>
    </source>
</evidence>
<dbReference type="CDD" id="cd05325">
    <property type="entry name" value="carb_red_sniffer_like_SDR_c"/>
    <property type="match status" value="1"/>
</dbReference>
<keyword evidence="3" id="KW-0560">Oxidoreductase</keyword>
<dbReference type="InterPro" id="IPR051468">
    <property type="entry name" value="Fungal_SecMetab_SDRs"/>
</dbReference>
<gene>
    <name evidence="4" type="ORF">B0T10DRAFT_529494</name>
</gene>
<dbReference type="InterPro" id="IPR002347">
    <property type="entry name" value="SDR_fam"/>
</dbReference>
<dbReference type="InterPro" id="IPR036291">
    <property type="entry name" value="NAD(P)-bd_dom_sf"/>
</dbReference>
<dbReference type="PRINTS" id="PR00081">
    <property type="entry name" value="GDHRDH"/>
</dbReference>
<dbReference type="Gene3D" id="3.40.50.720">
    <property type="entry name" value="NAD(P)-binding Rossmann-like Domain"/>
    <property type="match status" value="1"/>
</dbReference>
<evidence type="ECO:0000256" key="1">
    <source>
        <dbReference type="ARBA" id="ARBA00006484"/>
    </source>
</evidence>
<reference evidence="4 5" key="1">
    <citation type="journal article" date="2021" name="Nat. Commun.">
        <title>Genetic determinants of endophytism in the Arabidopsis root mycobiome.</title>
        <authorList>
            <person name="Mesny F."/>
            <person name="Miyauchi S."/>
            <person name="Thiergart T."/>
            <person name="Pickel B."/>
            <person name="Atanasova L."/>
            <person name="Karlsson M."/>
            <person name="Huettel B."/>
            <person name="Barry K.W."/>
            <person name="Haridas S."/>
            <person name="Chen C."/>
            <person name="Bauer D."/>
            <person name="Andreopoulos W."/>
            <person name="Pangilinan J."/>
            <person name="LaButti K."/>
            <person name="Riley R."/>
            <person name="Lipzen A."/>
            <person name="Clum A."/>
            <person name="Drula E."/>
            <person name="Henrissat B."/>
            <person name="Kohler A."/>
            <person name="Grigoriev I.V."/>
            <person name="Martin F.M."/>
            <person name="Hacquard S."/>
        </authorList>
    </citation>
    <scope>NUCLEOTIDE SEQUENCE [LARGE SCALE GENOMIC DNA]</scope>
    <source>
        <strain evidence="4 5">MPI-CAGE-CH-0241</strain>
    </source>
</reference>
<dbReference type="SUPFAM" id="SSF51735">
    <property type="entry name" value="NAD(P)-binding Rossmann-fold domains"/>
    <property type="match status" value="1"/>
</dbReference>
<comment type="caution">
    <text evidence="4">The sequence shown here is derived from an EMBL/GenBank/DDBJ whole genome shotgun (WGS) entry which is preliminary data.</text>
</comment>
<dbReference type="OrthoDB" id="5296at2759"/>
<proteinExistence type="inferred from homology"/>
<dbReference type="AlphaFoldDB" id="A0A9P8W306"/>
<dbReference type="GO" id="GO:0005737">
    <property type="term" value="C:cytoplasm"/>
    <property type="evidence" value="ECO:0007669"/>
    <property type="project" value="TreeGrafter"/>
</dbReference>
<protein>
    <submittedName>
        <fullName evidence="4">Short-chain dehydrogenase</fullName>
    </submittedName>
</protein>
<dbReference type="Pfam" id="PF00106">
    <property type="entry name" value="adh_short"/>
    <property type="match status" value="1"/>
</dbReference>